<dbReference type="InterPro" id="IPR007015">
    <property type="entry name" value="DNA_pol_V/MYBBP1A"/>
</dbReference>
<dbReference type="OrthoDB" id="342531at2759"/>
<dbReference type="GO" id="GO:0005730">
    <property type="term" value="C:nucleolus"/>
    <property type="evidence" value="ECO:0007669"/>
    <property type="project" value="InterPro"/>
</dbReference>
<dbReference type="KEGG" id="dwi:6644579"/>
<dbReference type="InParanoid" id="B4N270"/>
<dbReference type="AlphaFoldDB" id="B4N270"/>
<dbReference type="PhylomeDB" id="B4N270"/>
<dbReference type="Pfam" id="PF04931">
    <property type="entry name" value="DNA_pol_phi"/>
    <property type="match status" value="1"/>
</dbReference>
<feature type="compositionally biased region" description="Acidic residues" evidence="3">
    <location>
        <begin position="67"/>
        <end position="78"/>
    </location>
</feature>
<evidence type="ECO:0000256" key="1">
    <source>
        <dbReference type="ARBA" id="ARBA00004123"/>
    </source>
</evidence>
<organism evidence="4 5">
    <name type="scientific">Drosophila willistoni</name>
    <name type="common">Fruit fly</name>
    <dbReference type="NCBI Taxonomy" id="7260"/>
    <lineage>
        <taxon>Eukaryota</taxon>
        <taxon>Metazoa</taxon>
        <taxon>Ecdysozoa</taxon>
        <taxon>Arthropoda</taxon>
        <taxon>Hexapoda</taxon>
        <taxon>Insecta</taxon>
        <taxon>Pterygota</taxon>
        <taxon>Neoptera</taxon>
        <taxon>Endopterygota</taxon>
        <taxon>Diptera</taxon>
        <taxon>Brachycera</taxon>
        <taxon>Muscomorpha</taxon>
        <taxon>Ephydroidea</taxon>
        <taxon>Drosophilidae</taxon>
        <taxon>Drosophila</taxon>
        <taxon>Sophophora</taxon>
    </lineage>
</organism>
<dbReference type="EMBL" id="CH963925">
    <property type="protein sequence ID" value="EDW78459.1"/>
    <property type="molecule type" value="Genomic_DNA"/>
</dbReference>
<name>B4N270_DROWI</name>
<evidence type="ECO:0000256" key="3">
    <source>
        <dbReference type="SAM" id="MobiDB-lite"/>
    </source>
</evidence>
<dbReference type="FunCoup" id="B4N270">
    <property type="interactions" value="304"/>
</dbReference>
<dbReference type="OMA" id="LQTGHFW"/>
<dbReference type="GO" id="GO:0043565">
    <property type="term" value="F:sequence-specific DNA binding"/>
    <property type="evidence" value="ECO:0007669"/>
    <property type="project" value="TreeGrafter"/>
</dbReference>
<keyword evidence="2" id="KW-0539">Nucleus</keyword>
<dbReference type="PANTHER" id="PTHR13213:SF2">
    <property type="entry name" value="MYB-BINDING PROTEIN 1A"/>
    <property type="match status" value="1"/>
</dbReference>
<feature type="compositionally biased region" description="Basic and acidic residues" evidence="3">
    <location>
        <begin position="79"/>
        <end position="94"/>
    </location>
</feature>
<feature type="compositionally biased region" description="Acidic residues" evidence="3">
    <location>
        <begin position="758"/>
        <end position="811"/>
    </location>
</feature>
<dbReference type="Proteomes" id="UP000007798">
    <property type="component" value="Unassembled WGS sequence"/>
</dbReference>
<comment type="subcellular location">
    <subcellularLocation>
        <location evidence="1">Nucleus</location>
    </subcellularLocation>
</comment>
<proteinExistence type="predicted"/>
<evidence type="ECO:0000313" key="5">
    <source>
        <dbReference type="Proteomes" id="UP000007798"/>
    </source>
</evidence>
<dbReference type="GO" id="GO:0003887">
    <property type="term" value="F:DNA-directed DNA polymerase activity"/>
    <property type="evidence" value="ECO:0007669"/>
    <property type="project" value="UniProtKB-EC"/>
</dbReference>
<reference evidence="4 5" key="1">
    <citation type="journal article" date="2007" name="Nature">
        <title>Evolution of genes and genomes on the Drosophila phylogeny.</title>
        <authorList>
            <consortium name="Drosophila 12 Genomes Consortium"/>
            <person name="Clark A.G."/>
            <person name="Eisen M.B."/>
            <person name="Smith D.R."/>
            <person name="Bergman C.M."/>
            <person name="Oliver B."/>
            <person name="Markow T.A."/>
            <person name="Kaufman T.C."/>
            <person name="Kellis M."/>
            <person name="Gelbart W."/>
            <person name="Iyer V.N."/>
            <person name="Pollard D.A."/>
            <person name="Sackton T.B."/>
            <person name="Larracuente A.M."/>
            <person name="Singh N.D."/>
            <person name="Abad J.P."/>
            <person name="Abt D.N."/>
            <person name="Adryan B."/>
            <person name="Aguade M."/>
            <person name="Akashi H."/>
            <person name="Anderson W.W."/>
            <person name="Aquadro C.F."/>
            <person name="Ardell D.H."/>
            <person name="Arguello R."/>
            <person name="Artieri C.G."/>
            <person name="Barbash D.A."/>
            <person name="Barker D."/>
            <person name="Barsanti P."/>
            <person name="Batterham P."/>
            <person name="Batzoglou S."/>
            <person name="Begun D."/>
            <person name="Bhutkar A."/>
            <person name="Blanco E."/>
            <person name="Bosak S.A."/>
            <person name="Bradley R.K."/>
            <person name="Brand A.D."/>
            <person name="Brent M.R."/>
            <person name="Brooks A.N."/>
            <person name="Brown R.H."/>
            <person name="Butlin R.K."/>
            <person name="Caggese C."/>
            <person name="Calvi B.R."/>
            <person name="Bernardo de Carvalho A."/>
            <person name="Caspi A."/>
            <person name="Castrezana S."/>
            <person name="Celniker S.E."/>
            <person name="Chang J.L."/>
            <person name="Chapple C."/>
            <person name="Chatterji S."/>
            <person name="Chinwalla A."/>
            <person name="Civetta A."/>
            <person name="Clifton S.W."/>
            <person name="Comeron J.M."/>
            <person name="Costello J.C."/>
            <person name="Coyne J.A."/>
            <person name="Daub J."/>
            <person name="David R.G."/>
            <person name="Delcher A.L."/>
            <person name="Delehaunty K."/>
            <person name="Do C.B."/>
            <person name="Ebling H."/>
            <person name="Edwards K."/>
            <person name="Eickbush T."/>
            <person name="Evans J.D."/>
            <person name="Filipski A."/>
            <person name="Findeiss S."/>
            <person name="Freyhult E."/>
            <person name="Fulton L."/>
            <person name="Fulton R."/>
            <person name="Garcia A.C."/>
            <person name="Gardiner A."/>
            <person name="Garfield D.A."/>
            <person name="Garvin B.E."/>
            <person name="Gibson G."/>
            <person name="Gilbert D."/>
            <person name="Gnerre S."/>
            <person name="Godfrey J."/>
            <person name="Good R."/>
            <person name="Gotea V."/>
            <person name="Gravely B."/>
            <person name="Greenberg A.J."/>
            <person name="Griffiths-Jones S."/>
            <person name="Gross S."/>
            <person name="Guigo R."/>
            <person name="Gustafson E.A."/>
            <person name="Haerty W."/>
            <person name="Hahn M.W."/>
            <person name="Halligan D.L."/>
            <person name="Halpern A.L."/>
            <person name="Halter G.M."/>
            <person name="Han M.V."/>
            <person name="Heger A."/>
            <person name="Hillier L."/>
            <person name="Hinrichs A.S."/>
            <person name="Holmes I."/>
            <person name="Hoskins R.A."/>
            <person name="Hubisz M.J."/>
            <person name="Hultmark D."/>
            <person name="Huntley M.A."/>
            <person name="Jaffe D.B."/>
            <person name="Jagadeeshan S."/>
            <person name="Jeck W.R."/>
            <person name="Johnson J."/>
            <person name="Jones C.D."/>
            <person name="Jordan W.C."/>
            <person name="Karpen G.H."/>
            <person name="Kataoka E."/>
            <person name="Keightley P.D."/>
            <person name="Kheradpour P."/>
            <person name="Kirkness E.F."/>
            <person name="Koerich L.B."/>
            <person name="Kristiansen K."/>
            <person name="Kudrna D."/>
            <person name="Kulathinal R.J."/>
            <person name="Kumar S."/>
            <person name="Kwok R."/>
            <person name="Lander E."/>
            <person name="Langley C.H."/>
            <person name="Lapoint R."/>
            <person name="Lazzaro B.P."/>
            <person name="Lee S.J."/>
            <person name="Levesque L."/>
            <person name="Li R."/>
            <person name="Lin C.F."/>
            <person name="Lin M.F."/>
            <person name="Lindblad-Toh K."/>
            <person name="Llopart A."/>
            <person name="Long M."/>
            <person name="Low L."/>
            <person name="Lozovsky E."/>
            <person name="Lu J."/>
            <person name="Luo M."/>
            <person name="Machado C.A."/>
            <person name="Makalowski W."/>
            <person name="Marzo M."/>
            <person name="Matsuda M."/>
            <person name="Matzkin L."/>
            <person name="McAllister B."/>
            <person name="McBride C.S."/>
            <person name="McKernan B."/>
            <person name="McKernan K."/>
            <person name="Mendez-Lago M."/>
            <person name="Minx P."/>
            <person name="Mollenhauer M.U."/>
            <person name="Montooth K."/>
            <person name="Mount S.M."/>
            <person name="Mu X."/>
            <person name="Myers E."/>
            <person name="Negre B."/>
            <person name="Newfeld S."/>
            <person name="Nielsen R."/>
            <person name="Noor M.A."/>
            <person name="O'Grady P."/>
            <person name="Pachter L."/>
            <person name="Papaceit M."/>
            <person name="Parisi M.J."/>
            <person name="Parisi M."/>
            <person name="Parts L."/>
            <person name="Pedersen J.S."/>
            <person name="Pesole G."/>
            <person name="Phillippy A.M."/>
            <person name="Ponting C.P."/>
            <person name="Pop M."/>
            <person name="Porcelli D."/>
            <person name="Powell J.R."/>
            <person name="Prohaska S."/>
            <person name="Pruitt K."/>
            <person name="Puig M."/>
            <person name="Quesneville H."/>
            <person name="Ram K.R."/>
            <person name="Rand D."/>
            <person name="Rasmussen M.D."/>
            <person name="Reed L.K."/>
            <person name="Reenan R."/>
            <person name="Reily A."/>
            <person name="Remington K.A."/>
            <person name="Rieger T.T."/>
            <person name="Ritchie M.G."/>
            <person name="Robin C."/>
            <person name="Rogers Y.H."/>
            <person name="Rohde C."/>
            <person name="Rozas J."/>
            <person name="Rubenfield M.J."/>
            <person name="Ruiz A."/>
            <person name="Russo S."/>
            <person name="Salzberg S.L."/>
            <person name="Sanchez-Gracia A."/>
            <person name="Saranga D.J."/>
            <person name="Sato H."/>
            <person name="Schaeffer S.W."/>
            <person name="Schatz M.C."/>
            <person name="Schlenke T."/>
            <person name="Schwartz R."/>
            <person name="Segarra C."/>
            <person name="Singh R.S."/>
            <person name="Sirot L."/>
            <person name="Sirota M."/>
            <person name="Sisneros N.B."/>
            <person name="Smith C.D."/>
            <person name="Smith T.F."/>
            <person name="Spieth J."/>
            <person name="Stage D.E."/>
            <person name="Stark A."/>
            <person name="Stephan W."/>
            <person name="Strausberg R.L."/>
            <person name="Strempel S."/>
            <person name="Sturgill D."/>
            <person name="Sutton G."/>
            <person name="Sutton G.G."/>
            <person name="Tao W."/>
            <person name="Teichmann S."/>
            <person name="Tobari Y.N."/>
            <person name="Tomimura Y."/>
            <person name="Tsolas J.M."/>
            <person name="Valente V.L."/>
            <person name="Venter E."/>
            <person name="Venter J.C."/>
            <person name="Vicario S."/>
            <person name="Vieira F.G."/>
            <person name="Vilella A.J."/>
            <person name="Villasante A."/>
            <person name="Walenz B."/>
            <person name="Wang J."/>
            <person name="Wasserman M."/>
            <person name="Watts T."/>
            <person name="Wilson D."/>
            <person name="Wilson R.K."/>
            <person name="Wing R.A."/>
            <person name="Wolfner M.F."/>
            <person name="Wong A."/>
            <person name="Wong G.K."/>
            <person name="Wu C.I."/>
            <person name="Wu G."/>
            <person name="Yamamoto D."/>
            <person name="Yang H.P."/>
            <person name="Yang S.P."/>
            <person name="Yorke J.A."/>
            <person name="Yoshida K."/>
            <person name="Zdobnov E."/>
            <person name="Zhang P."/>
            <person name="Zhang Y."/>
            <person name="Zimin A.V."/>
            <person name="Baldwin J."/>
            <person name="Abdouelleil A."/>
            <person name="Abdulkadir J."/>
            <person name="Abebe A."/>
            <person name="Abera B."/>
            <person name="Abreu J."/>
            <person name="Acer S.C."/>
            <person name="Aftuck L."/>
            <person name="Alexander A."/>
            <person name="An P."/>
            <person name="Anderson E."/>
            <person name="Anderson S."/>
            <person name="Arachi H."/>
            <person name="Azer M."/>
            <person name="Bachantsang P."/>
            <person name="Barry A."/>
            <person name="Bayul T."/>
            <person name="Berlin A."/>
            <person name="Bessette D."/>
            <person name="Bloom T."/>
            <person name="Blye J."/>
            <person name="Boguslavskiy L."/>
            <person name="Bonnet C."/>
            <person name="Boukhgalter B."/>
            <person name="Bourzgui I."/>
            <person name="Brown A."/>
            <person name="Cahill P."/>
            <person name="Channer S."/>
            <person name="Cheshatsang Y."/>
            <person name="Chuda L."/>
            <person name="Citroen M."/>
            <person name="Collymore A."/>
            <person name="Cooke P."/>
            <person name="Costello M."/>
            <person name="D'Aco K."/>
            <person name="Daza R."/>
            <person name="De Haan G."/>
            <person name="DeGray S."/>
            <person name="DeMaso C."/>
            <person name="Dhargay N."/>
            <person name="Dooley K."/>
            <person name="Dooley E."/>
            <person name="Doricent M."/>
            <person name="Dorje P."/>
            <person name="Dorjee K."/>
            <person name="Dupes A."/>
            <person name="Elong R."/>
            <person name="Falk J."/>
            <person name="Farina A."/>
            <person name="Faro S."/>
            <person name="Ferguson D."/>
            <person name="Fisher S."/>
            <person name="Foley C.D."/>
            <person name="Franke A."/>
            <person name="Friedrich D."/>
            <person name="Gadbois L."/>
            <person name="Gearin G."/>
            <person name="Gearin C.R."/>
            <person name="Giannoukos G."/>
            <person name="Goode T."/>
            <person name="Graham J."/>
            <person name="Grandbois E."/>
            <person name="Grewal S."/>
            <person name="Gyaltsen K."/>
            <person name="Hafez N."/>
            <person name="Hagos B."/>
            <person name="Hall J."/>
            <person name="Henson C."/>
            <person name="Hollinger A."/>
            <person name="Honan T."/>
            <person name="Huard M.D."/>
            <person name="Hughes L."/>
            <person name="Hurhula B."/>
            <person name="Husby M.E."/>
            <person name="Kamat A."/>
            <person name="Kanga B."/>
            <person name="Kashin S."/>
            <person name="Khazanovich D."/>
            <person name="Kisner P."/>
            <person name="Lance K."/>
            <person name="Lara M."/>
            <person name="Lee W."/>
            <person name="Lennon N."/>
            <person name="Letendre F."/>
            <person name="LeVine R."/>
            <person name="Lipovsky A."/>
            <person name="Liu X."/>
            <person name="Liu J."/>
            <person name="Liu S."/>
            <person name="Lokyitsang T."/>
            <person name="Lokyitsang Y."/>
            <person name="Lubonja R."/>
            <person name="Lui A."/>
            <person name="MacDonald P."/>
            <person name="Magnisalis V."/>
            <person name="Maru K."/>
            <person name="Matthews C."/>
            <person name="McCusker W."/>
            <person name="McDonough S."/>
            <person name="Mehta T."/>
            <person name="Meldrim J."/>
            <person name="Meneus L."/>
            <person name="Mihai O."/>
            <person name="Mihalev A."/>
            <person name="Mihova T."/>
            <person name="Mittelman R."/>
            <person name="Mlenga V."/>
            <person name="Montmayeur A."/>
            <person name="Mulrain L."/>
            <person name="Navidi A."/>
            <person name="Naylor J."/>
            <person name="Negash T."/>
            <person name="Nguyen T."/>
            <person name="Nguyen N."/>
            <person name="Nicol R."/>
            <person name="Norbu C."/>
            <person name="Norbu N."/>
            <person name="Novod N."/>
            <person name="O'Neill B."/>
            <person name="Osman S."/>
            <person name="Markiewicz E."/>
            <person name="Oyono O.L."/>
            <person name="Patti C."/>
            <person name="Phunkhang P."/>
            <person name="Pierre F."/>
            <person name="Priest M."/>
            <person name="Raghuraman S."/>
            <person name="Rege F."/>
            <person name="Reyes R."/>
            <person name="Rise C."/>
            <person name="Rogov P."/>
            <person name="Ross K."/>
            <person name="Ryan E."/>
            <person name="Settipalli S."/>
            <person name="Shea T."/>
            <person name="Sherpa N."/>
            <person name="Shi L."/>
            <person name="Shih D."/>
            <person name="Sparrow T."/>
            <person name="Spaulding J."/>
            <person name="Stalker J."/>
            <person name="Stange-Thomann N."/>
            <person name="Stavropoulos S."/>
            <person name="Stone C."/>
            <person name="Strader C."/>
            <person name="Tesfaye S."/>
            <person name="Thomson T."/>
            <person name="Thoulutsang Y."/>
            <person name="Thoulutsang D."/>
            <person name="Topham K."/>
            <person name="Topping I."/>
            <person name="Tsamla T."/>
            <person name="Vassiliev H."/>
            <person name="Vo A."/>
            <person name="Wangchuk T."/>
            <person name="Wangdi T."/>
            <person name="Weiand M."/>
            <person name="Wilkinson J."/>
            <person name="Wilson A."/>
            <person name="Yadav S."/>
            <person name="Young G."/>
            <person name="Yu Q."/>
            <person name="Zembek L."/>
            <person name="Zhong D."/>
            <person name="Zimmer A."/>
            <person name="Zwirko Z."/>
            <person name="Jaffe D.B."/>
            <person name="Alvarez P."/>
            <person name="Brockman W."/>
            <person name="Butler J."/>
            <person name="Chin C."/>
            <person name="Gnerre S."/>
            <person name="Grabherr M."/>
            <person name="Kleber M."/>
            <person name="Mauceli E."/>
            <person name="MacCallum I."/>
        </authorList>
    </citation>
    <scope>NUCLEOTIDE SEQUENCE [LARGE SCALE GENOMIC DNA]</scope>
    <source>
        <strain evidence="5">Tucson 14030-0811.24</strain>
    </source>
</reference>
<feature type="region of interest" description="Disordered" evidence="3">
    <location>
        <begin position="866"/>
        <end position="885"/>
    </location>
</feature>
<feature type="region of interest" description="Disordered" evidence="3">
    <location>
        <begin position="1"/>
        <end position="94"/>
    </location>
</feature>
<dbReference type="EC" id="2.7.7.7" evidence="4"/>
<dbReference type="eggNOG" id="KOG1926">
    <property type="taxonomic scope" value="Eukaryota"/>
</dbReference>
<accession>B4N270</accession>
<sequence>MAKAIVDKNGVATPTKKKKLVNKKPISKTKSLTKAVTIANGHPKDQKKQQKQPAHPKKRELEVGANDNDDDDEADEEKEAIKKPKSEKANDEDKPALSIKDIIPAVFGIFSNLQSGRLSQNNLNRLVNLLRNEPDDAKRLATCSYTLKRLVRATGSDDMQSVSQSAANIHCILTSVPNIDIYDLLETMKRDLPVSSGIGGKQKKGKTDSLASVGQVITVYTIMQTPYFKNAEPKLLTALYTILIGQLKGREYLASMSANILADSFTQLNASVFESHVWSQLKSVILLPIAKQKIYLFDLLLAAYFQKILSRNQLESALSLKNFEDVFELYLNSSISQNANAYKRFAKFLIQKEQAKLLKQWQKYVDDKIVTANNSRFKMCALQIITYVLLYCNESSDQRIIVELFSPNVLEMLFNELQSAKRKRSEKTKASHLELKAIFPQLEAILLLFYKSKVSQDDVKVQILMRLLDNAVRLESVIHLPKYIEQLINELSPDGVYKVYSYFRDLLFKESVSKSCRIYCLGRLNAILARDGLTDENRKTEMLQMLYMATFNVNYEQKPCSQANACEFNELKGTHFRAMFYNNLLKEARSLEDLLPQLNFFTSRVIKEFANSENETKLRCGPRSAEQKGTWKAIENIILEAKKQKNTDKLKQTLDGLILFVSLTQLSGDPRLVTVLKDLIQCKVFATSKEKSKKTLDVSWKEVLTDSLLVLNLQNEQFWRKFINLVLASVIEHLEEQHLEQILAVLDMRKNPLSKNENEDEDADDDEEEDDEEDESEASSDEDSSEDEDDENEKDDEETEKEENEVEEDDTENARLEELRESVRLALTKDMANNDDDDNDGASSVDWNDVDEAEGERLNAALERSFQAFKPKTAKSEAKRRPTKSERINSTTLMHFRIRALDMLEVFVSKKPEIEIILDIIQSVFQVYMSCSIGPHAKEQQLREASIKLMRKIINQTITYKPEQDKSIILEVIEQLMATASTKIENDDQKKPQQQHQPKAEIEVMQWRDKFLAHLVSQFTSSKNATKIPVWPLLEGYIVEWISRRKTSLTLASFEAIFNTNWPGVAHVANAMSSHLLSDATRSQRRYQILKLLSDHSNRFNLIYKNYPKALDQLHQQIIEYTELALDKSDFQKSKEGKLLSKILAQGTDPKCRELIEKIAK</sequence>
<dbReference type="PANTHER" id="PTHR13213">
    <property type="entry name" value="MYB-BINDING PROTEIN 1A FAMILY MEMBER"/>
    <property type="match status" value="1"/>
</dbReference>
<evidence type="ECO:0000313" key="4">
    <source>
        <dbReference type="EMBL" id="EDW78459.1"/>
    </source>
</evidence>
<keyword evidence="5" id="KW-1185">Reference proteome</keyword>
<dbReference type="HOGENOM" id="CLU_275239_0_0_1"/>
<dbReference type="STRING" id="7260.B4N270"/>
<dbReference type="GO" id="GO:0003714">
    <property type="term" value="F:transcription corepressor activity"/>
    <property type="evidence" value="ECO:0007669"/>
    <property type="project" value="TreeGrafter"/>
</dbReference>
<dbReference type="GO" id="GO:0003723">
    <property type="term" value="F:RNA binding"/>
    <property type="evidence" value="ECO:0007669"/>
    <property type="project" value="TreeGrafter"/>
</dbReference>
<protein>
    <submittedName>
        <fullName evidence="4">Uncharacterized protein</fullName>
        <ecNumber evidence="4">2.7.7.7</ecNumber>
    </submittedName>
</protein>
<evidence type="ECO:0000256" key="2">
    <source>
        <dbReference type="ARBA" id="ARBA00023242"/>
    </source>
</evidence>
<feature type="compositionally biased region" description="Basic and acidic residues" evidence="3">
    <location>
        <begin position="874"/>
        <end position="885"/>
    </location>
</feature>
<gene>
    <name evidence="4" type="primary">Dwil\GK16442</name>
    <name evidence="4" type="ORF">Dwil_GK16442</name>
</gene>
<feature type="region of interest" description="Disordered" evidence="3">
    <location>
        <begin position="753"/>
        <end position="816"/>
    </location>
</feature>
<keyword evidence="4" id="KW-0808">Transferase</keyword>
<keyword evidence="4" id="KW-0548">Nucleotidyltransferase</keyword>
<feature type="compositionally biased region" description="Basic residues" evidence="3">
    <location>
        <begin position="15"/>
        <end position="27"/>
    </location>
</feature>